<dbReference type="Proteomes" id="UP001233999">
    <property type="component" value="Unassembled WGS sequence"/>
</dbReference>
<keyword evidence="7 10" id="KW-0472">Membrane</keyword>
<evidence type="ECO:0000256" key="4">
    <source>
        <dbReference type="ARBA" id="ARBA00022692"/>
    </source>
</evidence>
<evidence type="ECO:0000256" key="2">
    <source>
        <dbReference type="ARBA" id="ARBA00022475"/>
    </source>
</evidence>
<dbReference type="InterPro" id="IPR004117">
    <property type="entry name" value="7tm6_olfct_rcpt"/>
</dbReference>
<sequence>MSNREGCNYQEKLLVDTFKLNTNLLKLCGLVPSHEISDVPWKYKLYRAYTCFNVFIIFSGLITTFLATLEHWDNIERAGENAIECISFSLVFIGSVYILLYWDKLQILMRSTDHEFSSNIQKTYVKHLHESKCISKSLTSFLLVACLSITIGRGYLPLIIHYVRKYLLDSEEINTHGLNLVFDMWLPFHIDKTKSFLSAYIIQVFVQSICVIHHVSVITYFFALFLYSCARFQVLLSALEDINSFIPILPESDQKSEKLYLQNEDVGEFIESQYIQTNASTIKSQMYNTATVQAIECVKCSNESPGNSSLTTIKSEDSKDYSKSVNNMEHFQDTPTEIYRSTSNDDSEGEKTNIPKVIMLNTLYTQEDRDEARINKLNACALDSLTDECIGPEYQFFSETSSNTESQSAQCDIQQENGNKNSQNTKLPNLIMLKKFTQIVLG</sequence>
<feature type="non-terminal residue" evidence="11">
    <location>
        <position position="442"/>
    </location>
</feature>
<comment type="subcellular location">
    <subcellularLocation>
        <location evidence="1">Cell membrane</location>
        <topology evidence="1">Multi-pass membrane protein</topology>
    </subcellularLocation>
</comment>
<keyword evidence="3" id="KW-0716">Sensory transduction</keyword>
<dbReference type="GO" id="GO:0005886">
    <property type="term" value="C:plasma membrane"/>
    <property type="evidence" value="ECO:0007669"/>
    <property type="project" value="UniProtKB-SubCell"/>
</dbReference>
<reference evidence="11" key="1">
    <citation type="journal article" date="2023" name="IScience">
        <title>Live-bearing cockroach genome reveals convergent evolutionary mechanisms linked to viviparity in insects and beyond.</title>
        <authorList>
            <person name="Fouks B."/>
            <person name="Harrison M.C."/>
            <person name="Mikhailova A.A."/>
            <person name="Marchal E."/>
            <person name="English S."/>
            <person name="Carruthers M."/>
            <person name="Jennings E.C."/>
            <person name="Chiamaka E.L."/>
            <person name="Frigard R.A."/>
            <person name="Pippel M."/>
            <person name="Attardo G.M."/>
            <person name="Benoit J.B."/>
            <person name="Bornberg-Bauer E."/>
            <person name="Tobe S.S."/>
        </authorList>
    </citation>
    <scope>NUCLEOTIDE SEQUENCE</scope>
    <source>
        <strain evidence="11">Stay&amp;Tobe</strain>
    </source>
</reference>
<name>A0AAD8E7J8_DIPPU</name>
<feature type="transmembrane region" description="Helical" evidence="10">
    <location>
        <begin position="141"/>
        <end position="163"/>
    </location>
</feature>
<evidence type="ECO:0000313" key="11">
    <source>
        <dbReference type="EMBL" id="KAJ9579659.1"/>
    </source>
</evidence>
<dbReference type="PANTHER" id="PTHR21137">
    <property type="entry name" value="ODORANT RECEPTOR"/>
    <property type="match status" value="1"/>
</dbReference>
<reference evidence="11" key="2">
    <citation type="submission" date="2023-05" db="EMBL/GenBank/DDBJ databases">
        <authorList>
            <person name="Fouks B."/>
        </authorList>
    </citation>
    <scope>NUCLEOTIDE SEQUENCE</scope>
    <source>
        <strain evidence="11">Stay&amp;Tobe</strain>
        <tissue evidence="11">Testes</tissue>
    </source>
</reference>
<keyword evidence="8" id="KW-0675">Receptor</keyword>
<dbReference type="GO" id="GO:0007165">
    <property type="term" value="P:signal transduction"/>
    <property type="evidence" value="ECO:0007669"/>
    <property type="project" value="UniProtKB-KW"/>
</dbReference>
<evidence type="ECO:0000256" key="5">
    <source>
        <dbReference type="ARBA" id="ARBA00022725"/>
    </source>
</evidence>
<evidence type="ECO:0000256" key="7">
    <source>
        <dbReference type="ARBA" id="ARBA00023136"/>
    </source>
</evidence>
<evidence type="ECO:0000256" key="3">
    <source>
        <dbReference type="ARBA" id="ARBA00022606"/>
    </source>
</evidence>
<keyword evidence="9" id="KW-0807">Transducer</keyword>
<dbReference type="GO" id="GO:0005549">
    <property type="term" value="F:odorant binding"/>
    <property type="evidence" value="ECO:0007669"/>
    <property type="project" value="InterPro"/>
</dbReference>
<dbReference type="GO" id="GO:0004984">
    <property type="term" value="F:olfactory receptor activity"/>
    <property type="evidence" value="ECO:0007669"/>
    <property type="project" value="InterPro"/>
</dbReference>
<keyword evidence="5" id="KW-0552">Olfaction</keyword>
<evidence type="ECO:0000313" key="12">
    <source>
        <dbReference type="Proteomes" id="UP001233999"/>
    </source>
</evidence>
<evidence type="ECO:0000256" key="8">
    <source>
        <dbReference type="ARBA" id="ARBA00023170"/>
    </source>
</evidence>
<accession>A0AAD8E7J8</accession>
<feature type="transmembrane region" description="Helical" evidence="10">
    <location>
        <begin position="51"/>
        <end position="69"/>
    </location>
</feature>
<feature type="transmembrane region" description="Helical" evidence="10">
    <location>
        <begin position="81"/>
        <end position="102"/>
    </location>
</feature>
<proteinExistence type="predicted"/>
<keyword evidence="4 10" id="KW-0812">Transmembrane</keyword>
<organism evidence="11 12">
    <name type="scientific">Diploptera punctata</name>
    <name type="common">Pacific beetle cockroach</name>
    <dbReference type="NCBI Taxonomy" id="6984"/>
    <lineage>
        <taxon>Eukaryota</taxon>
        <taxon>Metazoa</taxon>
        <taxon>Ecdysozoa</taxon>
        <taxon>Arthropoda</taxon>
        <taxon>Hexapoda</taxon>
        <taxon>Insecta</taxon>
        <taxon>Pterygota</taxon>
        <taxon>Neoptera</taxon>
        <taxon>Polyneoptera</taxon>
        <taxon>Dictyoptera</taxon>
        <taxon>Blattodea</taxon>
        <taxon>Blaberoidea</taxon>
        <taxon>Blaberidae</taxon>
        <taxon>Diplopterinae</taxon>
        <taxon>Diploptera</taxon>
    </lineage>
</organism>
<dbReference type="EMBL" id="JASPKZ010008383">
    <property type="protein sequence ID" value="KAJ9579659.1"/>
    <property type="molecule type" value="Genomic_DNA"/>
</dbReference>
<gene>
    <name evidence="11" type="ORF">L9F63_004682</name>
</gene>
<keyword evidence="12" id="KW-1185">Reference proteome</keyword>
<comment type="caution">
    <text evidence="11">The sequence shown here is derived from an EMBL/GenBank/DDBJ whole genome shotgun (WGS) entry which is preliminary data.</text>
</comment>
<keyword evidence="6 10" id="KW-1133">Transmembrane helix</keyword>
<feature type="transmembrane region" description="Helical" evidence="10">
    <location>
        <begin position="200"/>
        <end position="227"/>
    </location>
</feature>
<dbReference type="Pfam" id="PF02949">
    <property type="entry name" value="7tm_6"/>
    <property type="match status" value="1"/>
</dbReference>
<evidence type="ECO:0000256" key="1">
    <source>
        <dbReference type="ARBA" id="ARBA00004651"/>
    </source>
</evidence>
<evidence type="ECO:0000256" key="6">
    <source>
        <dbReference type="ARBA" id="ARBA00022989"/>
    </source>
</evidence>
<protein>
    <recommendedName>
        <fullName evidence="13">Odorant receptor</fullName>
    </recommendedName>
</protein>
<dbReference type="AlphaFoldDB" id="A0AAD8E7J8"/>
<keyword evidence="2" id="KW-1003">Cell membrane</keyword>
<evidence type="ECO:0000256" key="10">
    <source>
        <dbReference type="SAM" id="Phobius"/>
    </source>
</evidence>
<evidence type="ECO:0008006" key="13">
    <source>
        <dbReference type="Google" id="ProtNLM"/>
    </source>
</evidence>
<evidence type="ECO:0000256" key="9">
    <source>
        <dbReference type="ARBA" id="ARBA00023224"/>
    </source>
</evidence>
<dbReference type="PANTHER" id="PTHR21137:SF35">
    <property type="entry name" value="ODORANT RECEPTOR 19A-RELATED"/>
    <property type="match status" value="1"/>
</dbReference>